<evidence type="ECO:0000313" key="2">
    <source>
        <dbReference type="Proteomes" id="UP000299102"/>
    </source>
</evidence>
<proteinExistence type="predicted"/>
<name>A0A4C2AHQ2_EUMVA</name>
<dbReference type="Proteomes" id="UP000299102">
    <property type="component" value="Unassembled WGS sequence"/>
</dbReference>
<reference evidence="1 2" key="1">
    <citation type="journal article" date="2019" name="Commun. Biol.">
        <title>The bagworm genome reveals a unique fibroin gene that provides high tensile strength.</title>
        <authorList>
            <person name="Kono N."/>
            <person name="Nakamura H."/>
            <person name="Ohtoshi R."/>
            <person name="Tomita M."/>
            <person name="Numata K."/>
            <person name="Arakawa K."/>
        </authorList>
    </citation>
    <scope>NUCLEOTIDE SEQUENCE [LARGE SCALE GENOMIC DNA]</scope>
</reference>
<gene>
    <name evidence="1" type="ORF">EVAR_103900_1</name>
</gene>
<evidence type="ECO:0000313" key="1">
    <source>
        <dbReference type="EMBL" id="GBP98559.1"/>
    </source>
</evidence>
<dbReference type="AlphaFoldDB" id="A0A4C2AHQ2"/>
<dbReference type="EMBL" id="BGZK01003165">
    <property type="protein sequence ID" value="GBP98559.1"/>
    <property type="molecule type" value="Genomic_DNA"/>
</dbReference>
<accession>A0A4C2AHQ2</accession>
<organism evidence="1 2">
    <name type="scientific">Eumeta variegata</name>
    <name type="common">Bagworm moth</name>
    <name type="synonym">Eumeta japonica</name>
    <dbReference type="NCBI Taxonomy" id="151549"/>
    <lineage>
        <taxon>Eukaryota</taxon>
        <taxon>Metazoa</taxon>
        <taxon>Ecdysozoa</taxon>
        <taxon>Arthropoda</taxon>
        <taxon>Hexapoda</taxon>
        <taxon>Insecta</taxon>
        <taxon>Pterygota</taxon>
        <taxon>Neoptera</taxon>
        <taxon>Endopterygota</taxon>
        <taxon>Lepidoptera</taxon>
        <taxon>Glossata</taxon>
        <taxon>Ditrysia</taxon>
        <taxon>Tineoidea</taxon>
        <taxon>Psychidae</taxon>
        <taxon>Oiketicinae</taxon>
        <taxon>Eumeta</taxon>
    </lineage>
</organism>
<keyword evidence="2" id="KW-1185">Reference proteome</keyword>
<comment type="caution">
    <text evidence="1">The sequence shown here is derived from an EMBL/GenBank/DDBJ whole genome shotgun (WGS) entry which is preliminary data.</text>
</comment>
<sequence>MIGINAKASHHARMELQAKGKRACDPLEIRWSPPPMDTRNPGGVTNALSAYWKGIGYLIKESGLIKGAMN</sequence>
<protein>
    <submittedName>
        <fullName evidence="1">Uncharacterized protein</fullName>
    </submittedName>
</protein>